<reference evidence="2 3" key="2">
    <citation type="journal article" date="2021" name="Microorganisms">
        <title>The Ever-Expanding Pseudomonas Genus: Description of 43 New Species and Partition of the Pseudomonas putida Group.</title>
        <authorList>
            <person name="Girard L."/>
            <person name="Lood C."/>
            <person name="Hofte M."/>
            <person name="Vandamme P."/>
            <person name="Rokni-Zadeh H."/>
            <person name="van Noort V."/>
            <person name="Lavigne R."/>
            <person name="De Mot R."/>
        </authorList>
    </citation>
    <scope>NUCLEOTIDE SEQUENCE [LARGE SCALE GENOMIC DNA]</scope>
    <source>
        <strain evidence="2 3">RW8P3</strain>
    </source>
</reference>
<gene>
    <name evidence="2" type="ORF">HU752_000390</name>
</gene>
<keyword evidence="1" id="KW-0732">Signal</keyword>
<accession>A0A9E6TS32</accession>
<sequence>MKNPITSRVLLALTLSALCMPIQAAGWQVCNLELRVTESKINPAIKTVNDESVDKT</sequence>
<feature type="chain" id="PRO_5038768782" evidence="1">
    <location>
        <begin position="25"/>
        <end position="56"/>
    </location>
</feature>
<dbReference type="Proteomes" id="UP000634530">
    <property type="component" value="Chromosome"/>
</dbReference>
<protein>
    <submittedName>
        <fullName evidence="2">Uncharacterized protein</fullName>
    </submittedName>
</protein>
<evidence type="ECO:0000313" key="2">
    <source>
        <dbReference type="EMBL" id="QXI28454.1"/>
    </source>
</evidence>
<organism evidence="2 3">
    <name type="scientific">Pseudomonas vanderleydeniana</name>
    <dbReference type="NCBI Taxonomy" id="2745495"/>
    <lineage>
        <taxon>Bacteria</taxon>
        <taxon>Pseudomonadati</taxon>
        <taxon>Pseudomonadota</taxon>
        <taxon>Gammaproteobacteria</taxon>
        <taxon>Pseudomonadales</taxon>
        <taxon>Pseudomonadaceae</taxon>
        <taxon>Pseudomonas</taxon>
    </lineage>
</organism>
<dbReference type="KEGG" id="pvw:HU752_000390"/>
<feature type="signal peptide" evidence="1">
    <location>
        <begin position="1"/>
        <end position="24"/>
    </location>
</feature>
<reference evidence="2 3" key="1">
    <citation type="journal article" date="2020" name="Microorganisms">
        <title>Reliable Identification of Environmental Pseudomonas Isolates Using the rpoD Gene.</title>
        <authorList>
            <consortium name="The Broad Institute Genome Sequencing Platform"/>
            <person name="Girard L."/>
            <person name="Lood C."/>
            <person name="Rokni-Zadeh H."/>
            <person name="van Noort V."/>
            <person name="Lavigne R."/>
            <person name="De Mot R."/>
        </authorList>
    </citation>
    <scope>NUCLEOTIDE SEQUENCE [LARGE SCALE GENOMIC DNA]</scope>
    <source>
        <strain evidence="2 3">RW8P3</strain>
    </source>
</reference>
<dbReference type="EMBL" id="CP077093">
    <property type="protein sequence ID" value="QXI28454.1"/>
    <property type="molecule type" value="Genomic_DNA"/>
</dbReference>
<dbReference type="AlphaFoldDB" id="A0A9E6TS32"/>
<dbReference type="RefSeq" id="WP_186683682.1">
    <property type="nucleotide sequence ID" value="NZ_CP077093.1"/>
</dbReference>
<evidence type="ECO:0000313" key="3">
    <source>
        <dbReference type="Proteomes" id="UP000634530"/>
    </source>
</evidence>
<proteinExistence type="predicted"/>
<keyword evidence="3" id="KW-1185">Reference proteome</keyword>
<name>A0A9E6TS32_9PSED</name>
<evidence type="ECO:0000256" key="1">
    <source>
        <dbReference type="SAM" id="SignalP"/>
    </source>
</evidence>